<evidence type="ECO:0000313" key="2">
    <source>
        <dbReference type="EMBL" id="KOX78900.1"/>
    </source>
</evidence>
<evidence type="ECO:0000313" key="3">
    <source>
        <dbReference type="Proteomes" id="UP000053105"/>
    </source>
</evidence>
<gene>
    <name evidence="2" type="ORF">WN51_08659</name>
</gene>
<dbReference type="Proteomes" id="UP000053105">
    <property type="component" value="Unassembled WGS sequence"/>
</dbReference>
<evidence type="ECO:0000256" key="1">
    <source>
        <dbReference type="SAM" id="MobiDB-lite"/>
    </source>
</evidence>
<protein>
    <submittedName>
        <fullName evidence="2">Uncharacterized protein</fullName>
    </submittedName>
</protein>
<accession>A0A0M9A7M7</accession>
<sequence length="98" mass="10496">MTGDSSSTCSRRVLSQDLNSPSTPPPPPPPPPPPRGESLQDDVVRSVQTAKSESLPFNSDFGALANGHFNSLEKRQPGKVCPAVICRTIFRDNIQPVA</sequence>
<proteinExistence type="predicted"/>
<feature type="region of interest" description="Disordered" evidence="1">
    <location>
        <begin position="1"/>
        <end position="54"/>
    </location>
</feature>
<organism evidence="2 3">
    <name type="scientific">Melipona quadrifasciata</name>
    <dbReference type="NCBI Taxonomy" id="166423"/>
    <lineage>
        <taxon>Eukaryota</taxon>
        <taxon>Metazoa</taxon>
        <taxon>Ecdysozoa</taxon>
        <taxon>Arthropoda</taxon>
        <taxon>Hexapoda</taxon>
        <taxon>Insecta</taxon>
        <taxon>Pterygota</taxon>
        <taxon>Neoptera</taxon>
        <taxon>Endopterygota</taxon>
        <taxon>Hymenoptera</taxon>
        <taxon>Apocrita</taxon>
        <taxon>Aculeata</taxon>
        <taxon>Apoidea</taxon>
        <taxon>Anthophila</taxon>
        <taxon>Apidae</taxon>
        <taxon>Melipona</taxon>
    </lineage>
</organism>
<reference evidence="2 3" key="1">
    <citation type="submission" date="2015-07" db="EMBL/GenBank/DDBJ databases">
        <title>The genome of Melipona quadrifasciata.</title>
        <authorList>
            <person name="Pan H."/>
            <person name="Kapheim K."/>
        </authorList>
    </citation>
    <scope>NUCLEOTIDE SEQUENCE [LARGE SCALE GENOMIC DNA]</scope>
    <source>
        <strain evidence="2">0111107301</strain>
        <tissue evidence="2">Whole body</tissue>
    </source>
</reference>
<dbReference type="AlphaFoldDB" id="A0A0M9A7M7"/>
<keyword evidence="3" id="KW-1185">Reference proteome</keyword>
<dbReference type="EMBL" id="KQ435719">
    <property type="protein sequence ID" value="KOX78900.1"/>
    <property type="molecule type" value="Genomic_DNA"/>
</dbReference>
<name>A0A0M9A7M7_9HYME</name>
<feature type="compositionally biased region" description="Polar residues" evidence="1">
    <location>
        <begin position="1"/>
        <end position="10"/>
    </location>
</feature>
<feature type="compositionally biased region" description="Pro residues" evidence="1">
    <location>
        <begin position="22"/>
        <end position="35"/>
    </location>
</feature>